<name>A0A5C6ED88_9BACT</name>
<sequence length="252" mass="28192">MDAVKVLGSLLSQRAARTGGNGAVLGQILNGIADANAGRGPNPGHRPIDPRFDQNHHSSFEHIVRDSVDRHHRSGGRLPAPANQWVQQSGYVNPNFDPRIAQANVGRPPVGLNPPVVRHAPRPQHQPHHDHHSGLGYGRRAEIMIEAMVMAAQSDGRIDALEQDRILDQLQPLDQDEVQYLRREFGRRHDVHAFIHALPQGMEYEVYQVSLMAIDLDNQLEASYLREFAKCLRIDPQVCNQIHQRCGAPCLF</sequence>
<dbReference type="Proteomes" id="UP000317977">
    <property type="component" value="Unassembled WGS sequence"/>
</dbReference>
<protein>
    <submittedName>
        <fullName evidence="1">Uncharacterized protein</fullName>
    </submittedName>
</protein>
<dbReference type="RefSeq" id="WP_146537322.1">
    <property type="nucleotide sequence ID" value="NZ_SJPX01000006.1"/>
</dbReference>
<evidence type="ECO:0000313" key="1">
    <source>
        <dbReference type="EMBL" id="TWU46888.1"/>
    </source>
</evidence>
<dbReference type="Pfam" id="PF04391">
    <property type="entry name" value="DUF533"/>
    <property type="match status" value="1"/>
</dbReference>
<reference evidence="1 2" key="1">
    <citation type="submission" date="2019-02" db="EMBL/GenBank/DDBJ databases">
        <title>Deep-cultivation of Planctomycetes and their phenomic and genomic characterization uncovers novel biology.</title>
        <authorList>
            <person name="Wiegand S."/>
            <person name="Jogler M."/>
            <person name="Boedeker C."/>
            <person name="Pinto D."/>
            <person name="Vollmers J."/>
            <person name="Rivas-Marin E."/>
            <person name="Kohn T."/>
            <person name="Peeters S.H."/>
            <person name="Heuer A."/>
            <person name="Rast P."/>
            <person name="Oberbeckmann S."/>
            <person name="Bunk B."/>
            <person name="Jeske O."/>
            <person name="Meyerdierks A."/>
            <person name="Storesund J.E."/>
            <person name="Kallscheuer N."/>
            <person name="Luecker S."/>
            <person name="Lage O.M."/>
            <person name="Pohl T."/>
            <person name="Merkel B.J."/>
            <person name="Hornburger P."/>
            <person name="Mueller R.-W."/>
            <person name="Bruemmer F."/>
            <person name="Labrenz M."/>
            <person name="Spormann A.M."/>
            <person name="Op Den Camp H."/>
            <person name="Overmann J."/>
            <person name="Amann R."/>
            <person name="Jetten M.S.M."/>
            <person name="Mascher T."/>
            <person name="Medema M.H."/>
            <person name="Devos D.P."/>
            <person name="Kaster A.-K."/>
            <person name="Ovreas L."/>
            <person name="Rohde M."/>
            <person name="Galperin M.Y."/>
            <person name="Jogler C."/>
        </authorList>
    </citation>
    <scope>NUCLEOTIDE SEQUENCE [LARGE SCALE GENOMIC DNA]</scope>
    <source>
        <strain evidence="1 2">Poly59</strain>
    </source>
</reference>
<proteinExistence type="predicted"/>
<dbReference type="SUPFAM" id="SSF158682">
    <property type="entry name" value="TerB-like"/>
    <property type="match status" value="1"/>
</dbReference>
<dbReference type="InterPro" id="IPR029024">
    <property type="entry name" value="TerB-like"/>
</dbReference>
<dbReference type="InterPro" id="IPR007486">
    <property type="entry name" value="YebE"/>
</dbReference>
<dbReference type="OrthoDB" id="7866618at2"/>
<evidence type="ECO:0000313" key="2">
    <source>
        <dbReference type="Proteomes" id="UP000317977"/>
    </source>
</evidence>
<dbReference type="EMBL" id="SJPX01000006">
    <property type="protein sequence ID" value="TWU46888.1"/>
    <property type="molecule type" value="Genomic_DNA"/>
</dbReference>
<accession>A0A5C6ED88</accession>
<dbReference type="CDD" id="cd07178">
    <property type="entry name" value="terB_like_YebE"/>
    <property type="match status" value="1"/>
</dbReference>
<dbReference type="AlphaFoldDB" id="A0A5C6ED88"/>
<comment type="caution">
    <text evidence="1">The sequence shown here is derived from an EMBL/GenBank/DDBJ whole genome shotgun (WGS) entry which is preliminary data.</text>
</comment>
<gene>
    <name evidence="1" type="ORF">Poly59_58620</name>
</gene>
<keyword evidence="2" id="KW-1185">Reference proteome</keyword>
<organism evidence="1 2">
    <name type="scientific">Rubripirellula reticaptiva</name>
    <dbReference type="NCBI Taxonomy" id="2528013"/>
    <lineage>
        <taxon>Bacteria</taxon>
        <taxon>Pseudomonadati</taxon>
        <taxon>Planctomycetota</taxon>
        <taxon>Planctomycetia</taxon>
        <taxon>Pirellulales</taxon>
        <taxon>Pirellulaceae</taxon>
        <taxon>Rubripirellula</taxon>
    </lineage>
</organism>